<feature type="compositionally biased region" description="Low complexity" evidence="1">
    <location>
        <begin position="279"/>
        <end position="291"/>
    </location>
</feature>
<feature type="compositionally biased region" description="Pro residues" evidence="1">
    <location>
        <begin position="107"/>
        <end position="118"/>
    </location>
</feature>
<feature type="compositionally biased region" description="Polar residues" evidence="1">
    <location>
        <begin position="457"/>
        <end position="469"/>
    </location>
</feature>
<feature type="region of interest" description="Disordered" evidence="1">
    <location>
        <begin position="190"/>
        <end position="211"/>
    </location>
</feature>
<proteinExistence type="predicted"/>
<feature type="region of interest" description="Disordered" evidence="1">
    <location>
        <begin position="594"/>
        <end position="644"/>
    </location>
</feature>
<feature type="compositionally biased region" description="Pro residues" evidence="1">
    <location>
        <begin position="318"/>
        <end position="333"/>
    </location>
</feature>
<accession>A0A060T5Q6</accession>
<feature type="region of interest" description="Disordered" evidence="1">
    <location>
        <begin position="36"/>
        <end position="138"/>
    </location>
</feature>
<gene>
    <name evidence="2" type="ORF">GNLVRS02_ARAD1B09196g</name>
</gene>
<feature type="compositionally biased region" description="Basic and acidic residues" evidence="1">
    <location>
        <begin position="604"/>
        <end position="613"/>
    </location>
</feature>
<feature type="region of interest" description="Disordered" evidence="1">
    <location>
        <begin position="231"/>
        <end position="568"/>
    </location>
</feature>
<feature type="compositionally biased region" description="Basic and acidic residues" evidence="1">
    <location>
        <begin position="249"/>
        <end position="259"/>
    </location>
</feature>
<name>A0A060T5Q6_BLAAD</name>
<dbReference type="EMBL" id="HG937692">
    <property type="protein sequence ID" value="CDP36273.1"/>
    <property type="molecule type" value="Genomic_DNA"/>
</dbReference>
<feature type="compositionally biased region" description="Acidic residues" evidence="1">
    <location>
        <begin position="85"/>
        <end position="96"/>
    </location>
</feature>
<feature type="compositionally biased region" description="Low complexity" evidence="1">
    <location>
        <begin position="533"/>
        <end position="558"/>
    </location>
</feature>
<evidence type="ECO:0000256" key="1">
    <source>
        <dbReference type="SAM" id="MobiDB-lite"/>
    </source>
</evidence>
<reference evidence="2" key="1">
    <citation type="submission" date="2014-02" db="EMBL/GenBank/DDBJ databases">
        <authorList>
            <person name="Genoscope - CEA"/>
        </authorList>
    </citation>
    <scope>NUCLEOTIDE SEQUENCE</scope>
    <source>
        <strain evidence="2">LS3</strain>
    </source>
</reference>
<feature type="compositionally biased region" description="Polar residues" evidence="1">
    <location>
        <begin position="36"/>
        <end position="46"/>
    </location>
</feature>
<feature type="compositionally biased region" description="Basic and acidic residues" evidence="1">
    <location>
        <begin position="231"/>
        <end position="242"/>
    </location>
</feature>
<feature type="region of interest" description="Disordered" evidence="1">
    <location>
        <begin position="155"/>
        <end position="176"/>
    </location>
</feature>
<protein>
    <submittedName>
        <fullName evidence="2">ARAD1B09196p</fullName>
    </submittedName>
</protein>
<organism evidence="2">
    <name type="scientific">Blastobotrys adeninivorans</name>
    <name type="common">Yeast</name>
    <name type="synonym">Arxula adeninivorans</name>
    <dbReference type="NCBI Taxonomy" id="409370"/>
    <lineage>
        <taxon>Eukaryota</taxon>
        <taxon>Fungi</taxon>
        <taxon>Dikarya</taxon>
        <taxon>Ascomycota</taxon>
        <taxon>Saccharomycotina</taxon>
        <taxon>Dipodascomycetes</taxon>
        <taxon>Dipodascales</taxon>
        <taxon>Trichomonascaceae</taxon>
        <taxon>Blastobotrys</taxon>
    </lineage>
</organism>
<sequence length="810" mass="89166">MTTPVPDDSVLNQVFVSRKPTKKFNKALRTFNKRVTSIGQNVTRATGLTEGGSDEEYDQGAQSDQGIGYGYDSKFKIIHDSLQTDSEEEDSDDGYYEDTAGSDAKRPSPPPLLRPPRPQSSQASQHTRPASRAAPKAPHPNLYYSVARAHESNSKRPVLYINDGKGRHYEERRRRRKQLQDEYYSFEEDVARQRRRQNRQASQNPHQQWNTFIDTSHDQAEDEEDYFMFHHPEPSHLAPQDHPHHHHSHHDELEEDHQGPGDNQLPLPSPGQITDSLGVPNVHHSPGSHVSPPSPEASPGTTSTHIASTPRSQVSKLPTPPPSRPSLPSPAPSPDGVVATPGSGDRPTTVIAPPHSERASSSQEHPSDAAPPAGPAQSRGLFGKMSLFEEPTQPSKYSAKSLFSKMKKRKGDDHPLNHPLNEPFDPQAAQVTALSPANTPRPHSQPQHHPDPRVARSYTTPAPQHSESWSALPGPHSALALASMAGGNGTPQPPPHLALHHQERAQVPSMNGSHVTFVPTGTPSVARSRRSSKASPTKSRPSSVASKQSRQSRQSRVSEPPAAEPKDPGLEMYEYWLSAKDYVGSAVGGWFASWRPQQPQSPQETKEIPHESDQPSIRAASVPPPNPAGSTVSGAPSSPMHMEGERAMPADDMMYGSSDDEETKAQKRFRKTMKFFFQRNPEYFNRRKAAMMARASSSDNVMSSSASMMTMSDRQTIAPTIADPEPSPPIYSHFVAEFRNWARLSIVLKPIDALADMAPSLQNVVVLIELFVLMWILYQVSVIVQTVATAVRTLCMPVIIICRILGLGRK</sequence>
<feature type="compositionally biased region" description="Polar residues" evidence="1">
    <location>
        <begin position="299"/>
        <end position="316"/>
    </location>
</feature>
<feature type="compositionally biased region" description="Polar residues" evidence="1">
    <location>
        <begin position="429"/>
        <end position="447"/>
    </location>
</feature>
<reference evidence="2" key="2">
    <citation type="submission" date="2014-06" db="EMBL/GenBank/DDBJ databases">
        <title>The complete genome of Blastobotrys (Arxula) adeninivorans LS3 - a yeast of biotechnological interest.</title>
        <authorList>
            <person name="Kunze G."/>
            <person name="Gaillardin C."/>
            <person name="Czernicka M."/>
            <person name="Durrens P."/>
            <person name="Martin T."/>
            <person name="Boer E."/>
            <person name="Gabaldon T."/>
            <person name="Cruz J."/>
            <person name="Talla E."/>
            <person name="Marck C."/>
            <person name="Goffeau A."/>
            <person name="Barbe V."/>
            <person name="Baret P."/>
            <person name="Baronian K."/>
            <person name="Beier S."/>
            <person name="Bleykasten C."/>
            <person name="Bode R."/>
            <person name="Casaregola S."/>
            <person name="Despons L."/>
            <person name="Fairhead C."/>
            <person name="Giersberg M."/>
            <person name="Gierski P."/>
            <person name="Hahnel U."/>
            <person name="Hartmann A."/>
            <person name="Jankowska D."/>
            <person name="Jubin C."/>
            <person name="Jung P."/>
            <person name="Lafontaine I."/>
            <person name="Leh-Louis V."/>
            <person name="Lemaire M."/>
            <person name="Marcet-Houben M."/>
            <person name="Mascher M."/>
            <person name="Morel G."/>
            <person name="Richard G.-F."/>
            <person name="Riechen J."/>
            <person name="Sacerdot C."/>
            <person name="Sarkar A."/>
            <person name="Savel G."/>
            <person name="Schacherer J."/>
            <person name="Sherman D."/>
            <person name="Straub M.-L."/>
            <person name="Stein N."/>
            <person name="Thierry A."/>
            <person name="Trautwein-Schult A."/>
            <person name="Westhof E."/>
            <person name="Worch S."/>
            <person name="Dujon B."/>
            <person name="Souciet J.-L."/>
            <person name="Wincker P."/>
            <person name="Scholz U."/>
            <person name="Neuveglise N."/>
        </authorList>
    </citation>
    <scope>NUCLEOTIDE SEQUENCE</scope>
    <source>
        <strain evidence="2">LS3</strain>
    </source>
</reference>
<dbReference type="AlphaFoldDB" id="A0A060T5Q6"/>
<evidence type="ECO:0000313" key="2">
    <source>
        <dbReference type="EMBL" id="CDP36273.1"/>
    </source>
</evidence>
<feature type="compositionally biased region" description="Polar residues" evidence="1">
    <location>
        <begin position="508"/>
        <end position="523"/>
    </location>
</feature>